<reference evidence="3" key="1">
    <citation type="submission" date="2007-11" db="EMBL/GenBank/DDBJ databases">
        <authorList>
            <consortium name="The Broad Institute Genome Sequencing Platform"/>
            <person name="Volkman S.K."/>
            <person name="Daily J.P."/>
            <person name="Sarr O."/>
            <person name="Ndiaye D."/>
            <person name="Ndir O."/>
            <person name="Mboup S."/>
            <person name="Lukens A."/>
            <person name="Stange-Thomann N."/>
            <person name="Mauceli E."/>
            <person name="Gnerre S."/>
            <person name="Jaffe D."/>
            <person name="Zainoun J."/>
            <person name="Wiegand R.C."/>
            <person name="Birren B."/>
            <person name="Galagan J."/>
            <person name="Lander E."/>
            <person name="Wirth D.F."/>
        </authorList>
    </citation>
    <scope>NUCLEOTIDE SEQUENCE [LARGE SCALE GENOMIC DNA]</scope>
    <source>
        <strain evidence="3">7G8</strain>
    </source>
</reference>
<name>W7F881_PLAF8</name>
<keyword evidence="1" id="KW-0812">Transmembrane</keyword>
<protein>
    <submittedName>
        <fullName evidence="2">Uncharacterized protein</fullName>
    </submittedName>
</protein>
<accession>W7F881</accession>
<keyword evidence="1" id="KW-1133">Transmembrane helix</keyword>
<evidence type="ECO:0000313" key="3">
    <source>
        <dbReference type="Proteomes" id="UP000030688"/>
    </source>
</evidence>
<dbReference type="Proteomes" id="UP000030688">
    <property type="component" value="Unassembled WGS sequence"/>
</dbReference>
<feature type="transmembrane region" description="Helical" evidence="1">
    <location>
        <begin position="29"/>
        <end position="52"/>
    </location>
</feature>
<sequence length="66" mass="7911">MLGEAQNEYFLIGGNNLLNLFVFEHTSLYIIHVLYFLFYLSYVVVFPGIYALKWYLLYDNVLLFVY</sequence>
<keyword evidence="1" id="KW-0472">Membrane</keyword>
<reference evidence="2 3" key="2">
    <citation type="submission" date="2013-02" db="EMBL/GenBank/DDBJ databases">
        <title>The Genome Sequence of Plasmodium falciparum 7G8.</title>
        <authorList>
            <consortium name="The Broad Institute Genome Sequencing Platform"/>
            <consortium name="The Broad Institute Genome Sequencing Center for Infectious Disease"/>
            <person name="Neafsey D."/>
            <person name="Cheeseman I."/>
            <person name="Volkman S."/>
            <person name="Adams J."/>
            <person name="Walker B."/>
            <person name="Young S.K."/>
            <person name="Zeng Q."/>
            <person name="Gargeya S."/>
            <person name="Fitzgerald M."/>
            <person name="Haas B."/>
            <person name="Abouelleil A."/>
            <person name="Alvarado L."/>
            <person name="Arachchi H.M."/>
            <person name="Berlin A.M."/>
            <person name="Chapman S.B."/>
            <person name="Dewar J."/>
            <person name="Goldberg J."/>
            <person name="Griggs A."/>
            <person name="Gujja S."/>
            <person name="Hansen M."/>
            <person name="Howarth C."/>
            <person name="Imamovic A."/>
            <person name="Larimer J."/>
            <person name="McCowan C."/>
            <person name="Murphy C."/>
            <person name="Neiman D."/>
            <person name="Pearson M."/>
            <person name="Priest M."/>
            <person name="Roberts A."/>
            <person name="Saif S."/>
            <person name="Shea T."/>
            <person name="Sisk P."/>
            <person name="Sykes S."/>
            <person name="Wortman J."/>
            <person name="Nusbaum C."/>
            <person name="Birren B."/>
        </authorList>
    </citation>
    <scope>NUCLEOTIDE SEQUENCE [LARGE SCALE GENOMIC DNA]</scope>
    <source>
        <strain evidence="2 3">7G8</strain>
    </source>
</reference>
<proteinExistence type="predicted"/>
<evidence type="ECO:0000256" key="1">
    <source>
        <dbReference type="SAM" id="Phobius"/>
    </source>
</evidence>
<organism evidence="2 3">
    <name type="scientific">Plasmodium falciparum (isolate 7G8)</name>
    <dbReference type="NCBI Taxonomy" id="57266"/>
    <lineage>
        <taxon>Eukaryota</taxon>
        <taxon>Sar</taxon>
        <taxon>Alveolata</taxon>
        <taxon>Apicomplexa</taxon>
        <taxon>Aconoidasida</taxon>
        <taxon>Haemosporida</taxon>
        <taxon>Plasmodiidae</taxon>
        <taxon>Plasmodium</taxon>
        <taxon>Plasmodium (Laverania)</taxon>
    </lineage>
</organism>
<dbReference type="EMBL" id="KE123631">
    <property type="protein sequence ID" value="EUR67164.1"/>
    <property type="molecule type" value="Genomic_DNA"/>
</dbReference>
<evidence type="ECO:0000313" key="2">
    <source>
        <dbReference type="EMBL" id="EUR67164.1"/>
    </source>
</evidence>
<dbReference type="AlphaFoldDB" id="W7F881"/>
<gene>
    <name evidence="2" type="ORF">PFBG_04238</name>
</gene>